<organism evidence="1 2">
    <name type="scientific">Phyllobacterium pellucidum</name>
    <dbReference type="NCBI Taxonomy" id="2740464"/>
    <lineage>
        <taxon>Bacteria</taxon>
        <taxon>Pseudomonadati</taxon>
        <taxon>Pseudomonadota</taxon>
        <taxon>Alphaproteobacteria</taxon>
        <taxon>Hyphomicrobiales</taxon>
        <taxon>Phyllobacteriaceae</taxon>
        <taxon>Phyllobacterium</taxon>
    </lineage>
</organism>
<dbReference type="AlphaFoldDB" id="A0A849VZ71"/>
<dbReference type="RefSeq" id="WP_174208496.1">
    <property type="nucleotide sequence ID" value="NZ_JABUMX010000008.1"/>
</dbReference>
<dbReference type="Proteomes" id="UP000550508">
    <property type="component" value="Unassembled WGS sequence"/>
</dbReference>
<comment type="caution">
    <text evidence="1">The sequence shown here is derived from an EMBL/GenBank/DDBJ whole genome shotgun (WGS) entry which is preliminary data.</text>
</comment>
<sequence>MDDPIAHFTKTSQSEGLETLFYVPAIAKGDTALTLHVSTWNQSNARLELEELRNAIDRLLRDWNLGTYAKYPPATADDSKPRPSLYRIAQEFPPMLKAMMGKL</sequence>
<evidence type="ECO:0000313" key="1">
    <source>
        <dbReference type="EMBL" id="NTS33889.1"/>
    </source>
</evidence>
<proteinExistence type="predicted"/>
<gene>
    <name evidence="1" type="ORF">HQ945_21755</name>
</gene>
<protein>
    <submittedName>
        <fullName evidence="1">Uncharacterized protein</fullName>
    </submittedName>
</protein>
<dbReference type="EMBL" id="JABUMX010000008">
    <property type="protein sequence ID" value="NTS33889.1"/>
    <property type="molecule type" value="Genomic_DNA"/>
</dbReference>
<evidence type="ECO:0000313" key="2">
    <source>
        <dbReference type="Proteomes" id="UP000550508"/>
    </source>
</evidence>
<reference evidence="1 2" key="1">
    <citation type="submission" date="2020-05" db="EMBL/GenBank/DDBJ databases">
        <authorList>
            <person name="Kim M.K."/>
        </authorList>
    </citation>
    <scope>NUCLEOTIDE SEQUENCE [LARGE SCALE GENOMIC DNA]</scope>
    <source>
        <strain evidence="1 2">BT25</strain>
    </source>
</reference>
<keyword evidence="2" id="KW-1185">Reference proteome</keyword>
<name>A0A849VZ71_9HYPH</name>
<accession>A0A849VZ71</accession>